<dbReference type="PATRIC" id="fig|449659.4.peg.1872"/>
<dbReference type="OrthoDB" id="9806513at2"/>
<feature type="domain" description="HTH merR-type" evidence="1">
    <location>
        <begin position="23"/>
        <end position="86"/>
    </location>
</feature>
<dbReference type="STRING" id="449659.IV66_GL001829"/>
<dbReference type="Gene3D" id="1.10.1660.10">
    <property type="match status" value="1"/>
</dbReference>
<name>A0A0R2L9Q8_9LACO</name>
<sequence length="148" mass="16737">MEQFNAYAQWLHSIIDPDKILLSIRDAARASNVTDAQVRYWIKNGYLKTVKADNGAIKLPFTQIGSIRMIKSFLDEGYTLSGAAQKTKENKDISRSIHHLLSAGIQNIEHHDDKTVFDLGPLEDEPEKHVFGVETPEKITYIIKNVSN</sequence>
<comment type="caution">
    <text evidence="2">The sequence shown here is derived from an EMBL/GenBank/DDBJ whole genome shotgun (WGS) entry which is preliminary data.</text>
</comment>
<gene>
    <name evidence="2" type="ORF">IV66_GL001829</name>
</gene>
<dbReference type="AlphaFoldDB" id="A0A0R2L9Q8"/>
<dbReference type="InterPro" id="IPR009061">
    <property type="entry name" value="DNA-bd_dom_put_sf"/>
</dbReference>
<evidence type="ECO:0000259" key="1">
    <source>
        <dbReference type="Pfam" id="PF13411"/>
    </source>
</evidence>
<dbReference type="EMBL" id="JQCN01000045">
    <property type="protein sequence ID" value="KRN98499.1"/>
    <property type="molecule type" value="Genomic_DNA"/>
</dbReference>
<dbReference type="InterPro" id="IPR000551">
    <property type="entry name" value="MerR-type_HTH_dom"/>
</dbReference>
<accession>A0A0R2L9Q8</accession>
<organism evidence="2 3">
    <name type="scientific">Ligilactobacillus pobuzihii</name>
    <dbReference type="NCBI Taxonomy" id="449659"/>
    <lineage>
        <taxon>Bacteria</taxon>
        <taxon>Bacillati</taxon>
        <taxon>Bacillota</taxon>
        <taxon>Bacilli</taxon>
        <taxon>Lactobacillales</taxon>
        <taxon>Lactobacillaceae</taxon>
        <taxon>Ligilactobacillus</taxon>
    </lineage>
</organism>
<reference evidence="2 3" key="1">
    <citation type="journal article" date="2015" name="Genome Announc.">
        <title>Expanding the biotechnology potential of lactobacilli through comparative genomics of 213 strains and associated genera.</title>
        <authorList>
            <person name="Sun Z."/>
            <person name="Harris H.M."/>
            <person name="McCann A."/>
            <person name="Guo C."/>
            <person name="Argimon S."/>
            <person name="Zhang W."/>
            <person name="Yang X."/>
            <person name="Jeffery I.B."/>
            <person name="Cooney J.C."/>
            <person name="Kagawa T.F."/>
            <person name="Liu W."/>
            <person name="Song Y."/>
            <person name="Salvetti E."/>
            <person name="Wrobel A."/>
            <person name="Rasinkangas P."/>
            <person name="Parkhill J."/>
            <person name="Rea M.C."/>
            <person name="O'Sullivan O."/>
            <person name="Ritari J."/>
            <person name="Douillard F.P."/>
            <person name="Paul Ross R."/>
            <person name="Yang R."/>
            <person name="Briner A.E."/>
            <person name="Felis G.E."/>
            <person name="de Vos W.M."/>
            <person name="Barrangou R."/>
            <person name="Klaenhammer T.R."/>
            <person name="Caufield P.W."/>
            <person name="Cui Y."/>
            <person name="Zhang H."/>
            <person name="O'Toole P.W."/>
        </authorList>
    </citation>
    <scope>NUCLEOTIDE SEQUENCE [LARGE SCALE GENOMIC DNA]</scope>
    <source>
        <strain evidence="2 3">NBRC 103219</strain>
    </source>
</reference>
<dbReference type="Pfam" id="PF13411">
    <property type="entry name" value="MerR_1"/>
    <property type="match status" value="1"/>
</dbReference>
<protein>
    <submittedName>
        <fullName evidence="2">MerR family transcriptional regulator</fullName>
    </submittedName>
</protein>
<dbReference type="SUPFAM" id="SSF46955">
    <property type="entry name" value="Putative DNA-binding domain"/>
    <property type="match status" value="1"/>
</dbReference>
<dbReference type="GO" id="GO:0003677">
    <property type="term" value="F:DNA binding"/>
    <property type="evidence" value="ECO:0007669"/>
    <property type="project" value="InterPro"/>
</dbReference>
<evidence type="ECO:0000313" key="3">
    <source>
        <dbReference type="Proteomes" id="UP000051886"/>
    </source>
</evidence>
<dbReference type="GO" id="GO:0006355">
    <property type="term" value="P:regulation of DNA-templated transcription"/>
    <property type="evidence" value="ECO:0007669"/>
    <property type="project" value="InterPro"/>
</dbReference>
<proteinExistence type="predicted"/>
<dbReference type="Proteomes" id="UP000051886">
    <property type="component" value="Unassembled WGS sequence"/>
</dbReference>
<dbReference type="RefSeq" id="WP_017868390.1">
    <property type="nucleotide sequence ID" value="NZ_BJYB01000016.1"/>
</dbReference>
<evidence type="ECO:0000313" key="2">
    <source>
        <dbReference type="EMBL" id="KRN98499.1"/>
    </source>
</evidence>
<keyword evidence="3" id="KW-1185">Reference proteome</keyword>